<evidence type="ECO:0000313" key="2">
    <source>
        <dbReference type="Proteomes" id="UP000260793"/>
    </source>
</evidence>
<reference evidence="1 2" key="1">
    <citation type="submission" date="2018-08" db="EMBL/GenBank/DDBJ databases">
        <title>A genome reference for cultivated species of the human gut microbiota.</title>
        <authorList>
            <person name="Zou Y."/>
            <person name="Xue W."/>
            <person name="Luo G."/>
        </authorList>
    </citation>
    <scope>NUCLEOTIDE SEQUENCE [LARGE SCALE GENOMIC DNA]</scope>
    <source>
        <strain evidence="1 2">TF11-7</strain>
    </source>
</reference>
<dbReference type="Proteomes" id="UP000260793">
    <property type="component" value="Unassembled WGS sequence"/>
</dbReference>
<sequence>MNKIYNDKMYYIIKFEYYSEEKWALWYTSDKDGVITENGKIYCFDSERSLKIYCRKMNINFEKEVTEYRIDKIERWVNAKVIEVDCQMILKFWNIVDDISESVKKVIYKRTDISERIYEKLFYGNNLKSINTSGREYVPKWSDEELEVLKNILKQALIFIKKQLSI</sequence>
<gene>
    <name evidence="1" type="ORF">DXD17_04005</name>
</gene>
<evidence type="ECO:0000313" key="1">
    <source>
        <dbReference type="EMBL" id="RGK41435.1"/>
    </source>
</evidence>
<organism evidence="1 2">
    <name type="scientific">[Ruminococcus] lactaris</name>
    <dbReference type="NCBI Taxonomy" id="46228"/>
    <lineage>
        <taxon>Bacteria</taxon>
        <taxon>Bacillati</taxon>
        <taxon>Bacillota</taxon>
        <taxon>Clostridia</taxon>
        <taxon>Lachnospirales</taxon>
        <taxon>Lachnospiraceae</taxon>
        <taxon>Mediterraneibacter</taxon>
    </lineage>
</organism>
<dbReference type="EMBL" id="QSQN01000008">
    <property type="protein sequence ID" value="RGK41435.1"/>
    <property type="molecule type" value="Genomic_DNA"/>
</dbReference>
<proteinExistence type="predicted"/>
<accession>A0A3E4LVZ0</accession>
<protein>
    <submittedName>
        <fullName evidence="1">Uncharacterized protein</fullName>
    </submittedName>
</protein>
<name>A0A3E4LVZ0_9FIRM</name>
<dbReference type="RefSeq" id="WP_117687809.1">
    <property type="nucleotide sequence ID" value="NZ_JAJBRQ010000108.1"/>
</dbReference>
<comment type="caution">
    <text evidence="1">The sequence shown here is derived from an EMBL/GenBank/DDBJ whole genome shotgun (WGS) entry which is preliminary data.</text>
</comment>
<dbReference type="AlphaFoldDB" id="A0A3E4LVZ0"/>